<dbReference type="InterPro" id="IPR006597">
    <property type="entry name" value="Sel1-like"/>
</dbReference>
<dbReference type="InterPro" id="IPR011990">
    <property type="entry name" value="TPR-like_helical_dom_sf"/>
</dbReference>
<organism evidence="2">
    <name type="scientific">Myoviridae sp. cta6i12</name>
    <dbReference type="NCBI Taxonomy" id="2827695"/>
    <lineage>
        <taxon>Viruses</taxon>
        <taxon>Duplodnaviria</taxon>
        <taxon>Heunggongvirae</taxon>
        <taxon>Uroviricota</taxon>
        <taxon>Caudoviricetes</taxon>
    </lineage>
</organism>
<sequence>MLFNGKIIALLTLTGLIGGIIGGTIVWLCVRPSPTSISFSQAPPEIVKADLVSTWELAQQNDLYSLEKLADTYETGECVEQNIPRALSYRKKASEIGSAESSYLVGYAYEKGIGIKKNGAKSEKYYWQAAKKGHPKAQYSLALHSSGLDEGENDPFSPSLKFNISKEKALSLLKKSANQNYGLAEHMLAGFYLEQKKYDEAILFYEKAAKHGEKDKWKLEQAKNGKMNQAITIESPSTEILEEFNDGDIEYKWKVLLTNTSDALWNGSVTFKLLDINGKTIDEAIKFDISIPEKKNIIVEGTRSISKEKFNSKKKINVNVEYRK</sequence>
<feature type="transmembrane region" description="Helical" evidence="1">
    <location>
        <begin position="7"/>
        <end position="28"/>
    </location>
</feature>
<name>A0A8S5T7K2_9CAUD</name>
<keyword evidence="1" id="KW-1133">Transmembrane helix</keyword>
<keyword evidence="1" id="KW-0472">Membrane</keyword>
<dbReference type="EMBL" id="BK032761">
    <property type="protein sequence ID" value="DAF59003.1"/>
    <property type="molecule type" value="Genomic_DNA"/>
</dbReference>
<dbReference type="PANTHER" id="PTHR43628">
    <property type="entry name" value="ACTIVATOR OF C KINASE PROTEIN 1-RELATED"/>
    <property type="match status" value="1"/>
</dbReference>
<dbReference type="Pfam" id="PF08238">
    <property type="entry name" value="Sel1"/>
    <property type="match status" value="3"/>
</dbReference>
<dbReference type="SUPFAM" id="SSF81901">
    <property type="entry name" value="HCP-like"/>
    <property type="match status" value="2"/>
</dbReference>
<reference evidence="2" key="1">
    <citation type="journal article" date="2021" name="Proc. Natl. Acad. Sci. U.S.A.">
        <title>A Catalog of Tens of Thousands of Viruses from Human Metagenomes Reveals Hidden Associations with Chronic Diseases.</title>
        <authorList>
            <person name="Tisza M.J."/>
            <person name="Buck C.B."/>
        </authorList>
    </citation>
    <scope>NUCLEOTIDE SEQUENCE</scope>
    <source>
        <strain evidence="2">Cta6i12</strain>
    </source>
</reference>
<dbReference type="SMART" id="SM00671">
    <property type="entry name" value="SEL1"/>
    <property type="match status" value="4"/>
</dbReference>
<accession>A0A8S5T7K2</accession>
<dbReference type="Gene3D" id="1.25.40.10">
    <property type="entry name" value="Tetratricopeptide repeat domain"/>
    <property type="match status" value="2"/>
</dbReference>
<evidence type="ECO:0000256" key="1">
    <source>
        <dbReference type="SAM" id="Phobius"/>
    </source>
</evidence>
<keyword evidence="1" id="KW-0812">Transmembrane</keyword>
<evidence type="ECO:0000313" key="2">
    <source>
        <dbReference type="EMBL" id="DAF59003.1"/>
    </source>
</evidence>
<dbReference type="PANTHER" id="PTHR43628:SF1">
    <property type="entry name" value="CHITIN SYNTHASE REGULATORY FACTOR 2-RELATED"/>
    <property type="match status" value="1"/>
</dbReference>
<dbReference type="InterPro" id="IPR052945">
    <property type="entry name" value="Mitotic_Regulator"/>
</dbReference>
<protein>
    <submittedName>
        <fullName evidence="2">Sel1-like repeat</fullName>
    </submittedName>
</protein>
<proteinExistence type="predicted"/>